<sequence length="76" mass="8658">MEHSNENMAPSQVRGWIAAHHIRRAQISDLLGIDVATVSAKINGHSDWRQSEIQALHDNLYMPIDIFFSHDDQSSF</sequence>
<feature type="domain" description="Transcription regulator BetR N-terminal" evidence="1">
    <location>
        <begin position="20"/>
        <end position="74"/>
    </location>
</feature>
<dbReference type="OrthoDB" id="2299230at2"/>
<name>A0A0R2A2I7_9LACO</name>
<dbReference type="CDD" id="cd00093">
    <property type="entry name" value="HTH_XRE"/>
    <property type="match status" value="1"/>
</dbReference>
<dbReference type="Pfam" id="PF08667">
    <property type="entry name" value="BetR"/>
    <property type="match status" value="1"/>
</dbReference>
<dbReference type="InterPro" id="IPR010982">
    <property type="entry name" value="Lambda_DNA-bd_dom_sf"/>
</dbReference>
<comment type="caution">
    <text evidence="2">The sequence shown here is derived from an EMBL/GenBank/DDBJ whole genome shotgun (WGS) entry which is preliminary data.</text>
</comment>
<proteinExistence type="predicted"/>
<dbReference type="GO" id="GO:0003677">
    <property type="term" value="F:DNA binding"/>
    <property type="evidence" value="ECO:0007669"/>
    <property type="project" value="InterPro"/>
</dbReference>
<dbReference type="Proteomes" id="UP000051733">
    <property type="component" value="Unassembled WGS sequence"/>
</dbReference>
<protein>
    <recommendedName>
        <fullName evidence="1">Transcription regulator BetR N-terminal domain-containing protein</fullName>
    </recommendedName>
</protein>
<dbReference type="EMBL" id="AYYY01000036">
    <property type="protein sequence ID" value="KRM61165.1"/>
    <property type="molecule type" value="Genomic_DNA"/>
</dbReference>
<evidence type="ECO:0000313" key="3">
    <source>
        <dbReference type="Proteomes" id="UP000051733"/>
    </source>
</evidence>
<dbReference type="SUPFAM" id="SSF47413">
    <property type="entry name" value="lambda repressor-like DNA-binding domains"/>
    <property type="match status" value="1"/>
</dbReference>
<dbReference type="RefSeq" id="WP_057779402.1">
    <property type="nucleotide sequence ID" value="NZ_AYYY01000036.1"/>
</dbReference>
<accession>A0A0R2A2I7</accession>
<evidence type="ECO:0000313" key="2">
    <source>
        <dbReference type="EMBL" id="KRM61165.1"/>
    </source>
</evidence>
<dbReference type="PATRIC" id="fig|1423813.3.peg.2018"/>
<evidence type="ECO:0000259" key="1">
    <source>
        <dbReference type="Pfam" id="PF08667"/>
    </source>
</evidence>
<reference evidence="2 3" key="1">
    <citation type="journal article" date="2015" name="Genome Announc.">
        <title>Expanding the biotechnology potential of lactobacilli through comparative genomics of 213 strains and associated genera.</title>
        <authorList>
            <person name="Sun Z."/>
            <person name="Harris H.M."/>
            <person name="McCann A."/>
            <person name="Guo C."/>
            <person name="Argimon S."/>
            <person name="Zhang W."/>
            <person name="Yang X."/>
            <person name="Jeffery I.B."/>
            <person name="Cooney J.C."/>
            <person name="Kagawa T.F."/>
            <person name="Liu W."/>
            <person name="Song Y."/>
            <person name="Salvetti E."/>
            <person name="Wrobel A."/>
            <person name="Rasinkangas P."/>
            <person name="Parkhill J."/>
            <person name="Rea M.C."/>
            <person name="O'Sullivan O."/>
            <person name="Ritari J."/>
            <person name="Douillard F.P."/>
            <person name="Paul Ross R."/>
            <person name="Yang R."/>
            <person name="Briner A.E."/>
            <person name="Felis G.E."/>
            <person name="de Vos W.M."/>
            <person name="Barrangou R."/>
            <person name="Klaenhammer T.R."/>
            <person name="Caufield P.W."/>
            <person name="Cui Y."/>
            <person name="Zhang H."/>
            <person name="O'Toole P.W."/>
        </authorList>
    </citation>
    <scope>NUCLEOTIDE SEQUENCE [LARGE SCALE GENOMIC DNA]</scope>
    <source>
        <strain evidence="2 3">DSM 20634</strain>
    </source>
</reference>
<dbReference type="InterPro" id="IPR013975">
    <property type="entry name" value="Tscrpt_reg_BetR_N"/>
</dbReference>
<gene>
    <name evidence="2" type="ORF">FC26_GL001985</name>
</gene>
<organism evidence="2 3">
    <name type="scientific">Paucilactobacillus vaccinostercus DSM 20634</name>
    <dbReference type="NCBI Taxonomy" id="1423813"/>
    <lineage>
        <taxon>Bacteria</taxon>
        <taxon>Bacillati</taxon>
        <taxon>Bacillota</taxon>
        <taxon>Bacilli</taxon>
        <taxon>Lactobacillales</taxon>
        <taxon>Lactobacillaceae</taxon>
        <taxon>Paucilactobacillus</taxon>
    </lineage>
</organism>
<dbReference type="AlphaFoldDB" id="A0A0R2A2I7"/>
<keyword evidence="3" id="KW-1185">Reference proteome</keyword>
<dbReference type="InterPro" id="IPR001387">
    <property type="entry name" value="Cro/C1-type_HTH"/>
</dbReference>